<protein>
    <recommendedName>
        <fullName evidence="5">Probable membrane transporter protein</fullName>
    </recommendedName>
</protein>
<comment type="caution">
    <text evidence="6">The sequence shown here is derived from an EMBL/GenBank/DDBJ whole genome shotgun (WGS) entry which is preliminary data.</text>
</comment>
<keyword evidence="5" id="KW-1003">Cell membrane</keyword>
<comment type="similarity">
    <text evidence="5">Belongs to the 4-toluene sulfonate uptake permease (TSUP) (TC 2.A.102) family.</text>
</comment>
<feature type="transmembrane region" description="Helical" evidence="5">
    <location>
        <begin position="70"/>
        <end position="90"/>
    </location>
</feature>
<name>A0ABQ4Q7H0_9BURK</name>
<keyword evidence="7" id="KW-1185">Reference proteome</keyword>
<evidence type="ECO:0000256" key="1">
    <source>
        <dbReference type="ARBA" id="ARBA00004141"/>
    </source>
</evidence>
<feature type="transmembrane region" description="Helical" evidence="5">
    <location>
        <begin position="244"/>
        <end position="262"/>
    </location>
</feature>
<keyword evidence="4 5" id="KW-0472">Membrane</keyword>
<dbReference type="RefSeq" id="WP_220809571.1">
    <property type="nucleotide sequence ID" value="NZ_BPMK01000015.1"/>
</dbReference>
<feature type="transmembrane region" description="Helical" evidence="5">
    <location>
        <begin position="181"/>
        <end position="202"/>
    </location>
</feature>
<dbReference type="PANTHER" id="PTHR43701:SF2">
    <property type="entry name" value="MEMBRANE TRANSPORTER PROTEIN YJNA-RELATED"/>
    <property type="match status" value="1"/>
</dbReference>
<dbReference type="Pfam" id="PF01925">
    <property type="entry name" value="TauE"/>
    <property type="match status" value="1"/>
</dbReference>
<evidence type="ECO:0000313" key="7">
    <source>
        <dbReference type="Proteomes" id="UP000887222"/>
    </source>
</evidence>
<reference evidence="6 7" key="1">
    <citation type="journal article" date="2022" name="Int. J. Syst. Evol. Microbiol.">
        <title>Noviherbaspirillum aridicola sp. nov., isolated from an arid soil in Pakistan.</title>
        <authorList>
            <person name="Khan I.U."/>
            <person name="Saqib M."/>
            <person name="Amin A."/>
            <person name="Hussain F."/>
            <person name="Li L."/>
            <person name="Liu Y.H."/>
            <person name="Fang B.Z."/>
            <person name="Ahmed I."/>
            <person name="Li W.J."/>
        </authorList>
    </citation>
    <scope>NUCLEOTIDE SEQUENCE [LARGE SCALE GENOMIC DNA]</scope>
    <source>
        <strain evidence="6 7">NCCP-691</strain>
    </source>
</reference>
<evidence type="ECO:0000256" key="2">
    <source>
        <dbReference type="ARBA" id="ARBA00022692"/>
    </source>
</evidence>
<feature type="transmembrane region" description="Helical" evidence="5">
    <location>
        <begin position="96"/>
        <end position="113"/>
    </location>
</feature>
<sequence length="274" mass="27164">MSTMLALGATVGLIMALTGAGGGILAVPLLVFGTGLAMPAAAPVALLAVGLAAALGAVLGLGAGIVRYRAAFLIAAAGAACAPLGVWLAGRVDGTWLGFLFAFVLFFVALRAWRQASASPDREPRAGAGAPPCVTSAATGRFLWSMRCTRALAGAGSLAGLLSGLLGVGGGFVVVPAMGRYTSLAMESIVATSLAVIALVSVSGVASSMVAGRLDWGVALPFSAGALAGMLAGRRAAARLAGAWLQKGFAAVSAVVAARMLFDAFAWRVSNFPT</sequence>
<feature type="transmembrane region" description="Helical" evidence="5">
    <location>
        <begin position="151"/>
        <end position="175"/>
    </location>
</feature>
<proteinExistence type="inferred from homology"/>
<dbReference type="PANTHER" id="PTHR43701">
    <property type="entry name" value="MEMBRANE TRANSPORTER PROTEIN MJ0441-RELATED"/>
    <property type="match status" value="1"/>
</dbReference>
<dbReference type="InterPro" id="IPR051598">
    <property type="entry name" value="TSUP/Inactive_protease-like"/>
</dbReference>
<keyword evidence="2 5" id="KW-0812">Transmembrane</keyword>
<comment type="subcellular location">
    <subcellularLocation>
        <location evidence="5">Cell membrane</location>
        <topology evidence="5">Multi-pass membrane protein</topology>
    </subcellularLocation>
    <subcellularLocation>
        <location evidence="1">Membrane</location>
        <topology evidence="1">Multi-pass membrane protein</topology>
    </subcellularLocation>
</comment>
<dbReference type="InterPro" id="IPR002781">
    <property type="entry name" value="TM_pro_TauE-like"/>
</dbReference>
<gene>
    <name evidence="6" type="ORF">NCCP691_31590</name>
</gene>
<evidence type="ECO:0000256" key="3">
    <source>
        <dbReference type="ARBA" id="ARBA00022989"/>
    </source>
</evidence>
<evidence type="ECO:0000256" key="4">
    <source>
        <dbReference type="ARBA" id="ARBA00023136"/>
    </source>
</evidence>
<evidence type="ECO:0000313" key="6">
    <source>
        <dbReference type="EMBL" id="GIZ53145.1"/>
    </source>
</evidence>
<dbReference type="EMBL" id="BPMK01000015">
    <property type="protein sequence ID" value="GIZ53145.1"/>
    <property type="molecule type" value="Genomic_DNA"/>
</dbReference>
<keyword evidence="3 5" id="KW-1133">Transmembrane helix</keyword>
<accession>A0ABQ4Q7H0</accession>
<evidence type="ECO:0000256" key="5">
    <source>
        <dbReference type="RuleBase" id="RU363041"/>
    </source>
</evidence>
<dbReference type="Proteomes" id="UP000887222">
    <property type="component" value="Unassembled WGS sequence"/>
</dbReference>
<organism evidence="6 7">
    <name type="scientific">Noviherbaspirillum aridicola</name>
    <dbReference type="NCBI Taxonomy" id="2849687"/>
    <lineage>
        <taxon>Bacteria</taxon>
        <taxon>Pseudomonadati</taxon>
        <taxon>Pseudomonadota</taxon>
        <taxon>Betaproteobacteria</taxon>
        <taxon>Burkholderiales</taxon>
        <taxon>Oxalobacteraceae</taxon>
        <taxon>Noviherbaspirillum</taxon>
    </lineage>
</organism>
<feature type="transmembrane region" description="Helical" evidence="5">
    <location>
        <begin position="36"/>
        <end position="63"/>
    </location>
</feature>